<evidence type="ECO:0000313" key="1">
    <source>
        <dbReference type="EMBL" id="MEQ2250185.1"/>
    </source>
</evidence>
<name>A0ABV0UYE0_9TELE</name>
<organism evidence="1 2">
    <name type="scientific">Ilyodon furcidens</name>
    <name type="common">goldbreast splitfin</name>
    <dbReference type="NCBI Taxonomy" id="33524"/>
    <lineage>
        <taxon>Eukaryota</taxon>
        <taxon>Metazoa</taxon>
        <taxon>Chordata</taxon>
        <taxon>Craniata</taxon>
        <taxon>Vertebrata</taxon>
        <taxon>Euteleostomi</taxon>
        <taxon>Actinopterygii</taxon>
        <taxon>Neopterygii</taxon>
        <taxon>Teleostei</taxon>
        <taxon>Neoteleostei</taxon>
        <taxon>Acanthomorphata</taxon>
        <taxon>Ovalentaria</taxon>
        <taxon>Atherinomorphae</taxon>
        <taxon>Cyprinodontiformes</taxon>
        <taxon>Goodeidae</taxon>
        <taxon>Ilyodon</taxon>
    </lineage>
</organism>
<feature type="non-terminal residue" evidence="1">
    <location>
        <position position="98"/>
    </location>
</feature>
<comment type="caution">
    <text evidence="1">The sequence shown here is derived from an EMBL/GenBank/DDBJ whole genome shotgun (WGS) entry which is preliminary data.</text>
</comment>
<gene>
    <name evidence="1" type="ORF">ILYODFUR_037196</name>
</gene>
<sequence length="98" mass="11103">LGHNTTPFICDAQIVVGAEFARITTVPLRSRFMQQLDHHSLQLMRIFRRKGGAAGKKIKNIMADLDKDDAIETKRACVLKALVVHLNEDPETLIKEYM</sequence>
<feature type="non-terminal residue" evidence="1">
    <location>
        <position position="1"/>
    </location>
</feature>
<accession>A0ABV0UYE0</accession>
<dbReference type="EMBL" id="JAHRIQ010089131">
    <property type="protein sequence ID" value="MEQ2250185.1"/>
    <property type="molecule type" value="Genomic_DNA"/>
</dbReference>
<protein>
    <submittedName>
        <fullName evidence="1">Uncharacterized protein</fullName>
    </submittedName>
</protein>
<proteinExistence type="predicted"/>
<evidence type="ECO:0000313" key="2">
    <source>
        <dbReference type="Proteomes" id="UP001482620"/>
    </source>
</evidence>
<reference evidence="1 2" key="1">
    <citation type="submission" date="2021-06" db="EMBL/GenBank/DDBJ databases">
        <authorList>
            <person name="Palmer J.M."/>
        </authorList>
    </citation>
    <scope>NUCLEOTIDE SEQUENCE [LARGE SCALE GENOMIC DNA]</scope>
    <source>
        <strain evidence="2">if_2019</strain>
        <tissue evidence="1">Muscle</tissue>
    </source>
</reference>
<keyword evidence="2" id="KW-1185">Reference proteome</keyword>
<dbReference type="Proteomes" id="UP001482620">
    <property type="component" value="Unassembled WGS sequence"/>
</dbReference>